<evidence type="ECO:0000256" key="2">
    <source>
        <dbReference type="ARBA" id="ARBA00005194"/>
    </source>
</evidence>
<feature type="domain" description="N-end rule aminoacyl transferase C-terminal" evidence="23">
    <location>
        <begin position="159"/>
        <end position="293"/>
    </location>
</feature>
<dbReference type="GO" id="GO:0005789">
    <property type="term" value="C:endoplasmic reticulum membrane"/>
    <property type="evidence" value="ECO:0007669"/>
    <property type="project" value="UniProtKB-SubCell"/>
</dbReference>
<dbReference type="Pfam" id="PF04376">
    <property type="entry name" value="ATE_N"/>
    <property type="match status" value="1"/>
</dbReference>
<comment type="pathway">
    <text evidence="2">Lipid metabolism; fatty acid biosynthesis.</text>
</comment>
<keyword evidence="10" id="KW-0521">NADP</keyword>
<dbReference type="InterPro" id="IPR016181">
    <property type="entry name" value="Acyl_CoA_acyltransferase"/>
</dbReference>
<dbReference type="InterPro" id="IPR001104">
    <property type="entry name" value="3-oxo-5_a-steroid_4-DH_C"/>
</dbReference>
<feature type="compositionally biased region" description="Basic and acidic residues" evidence="19">
    <location>
        <begin position="328"/>
        <end position="337"/>
    </location>
</feature>
<proteinExistence type="inferred from homology"/>
<dbReference type="InterPro" id="IPR007471">
    <property type="entry name" value="N-end_Aminoacyl_Trfase_N"/>
</dbReference>
<evidence type="ECO:0000256" key="9">
    <source>
        <dbReference type="ARBA" id="ARBA00022832"/>
    </source>
</evidence>
<evidence type="ECO:0000256" key="19">
    <source>
        <dbReference type="SAM" id="MobiDB-lite"/>
    </source>
</evidence>
<evidence type="ECO:0000256" key="12">
    <source>
        <dbReference type="ARBA" id="ARBA00023002"/>
    </source>
</evidence>
<sequence>MQSSVTPFGMFCSNHFPGFRLVPVWLDINLSLTFPAFPAVRAWHLKTLAINESGTIFYKPDVLRHCCPHYTIRLPVASFKPSKDQRKAVNHWNDHVLGESYMKEASRLYPISKEEKARLKNTFDLTREIHKTELQNVKQPPEPAHRFEVTLEPAAFTLEKYELFKNYQQNVHKEKPHEISQSGFKRFLCDSPLKQTSRTVDGKEQLLGSYHQCYRLDGRLIAMGILDLLPHCVSGVYMLYHSDYEQWQFGKLSALREAALALEGGYQYYYMGYYIHSCVKMKYKGDYKTQHVLDPETYEWHPLEGELRALLDKKPYVSMSRERRRKDNKSDEEKSTTEEQDDYSDYPRPTAAEAGKAVKKGMSLFDLKVPGLMTAEEIEEQLDLATMPIRVGGRMAEAQDLVSWDSSDLKNPKSIKGVIGEMVAGMGPEAAWQVVVHRTKDIVIAVVNPSIGRPIKNLPDTITVPSDASASQIFEEIAKASRFSIHRLRITKGSDGSPINNVRDVTVHDTGLRNKSALDVKDLGPQISWRTVFIVEYLGPLLIHPLIYFGRSLIYGTSAPLSQLQKLTFLMCVAHFAKREFETLFVHRFSSATMPIMNIYKNSGYYWLLSGLNLAYWSYGPNSPAARPSNPLLTYLGVALFAIGEVCNYSTHLTLKNLRRPGSTERGIPKGLGFDLVTCPNYMFEAMAWIGVALVNWSLSTVIFIIVAVGQMGVWAWKKEKRYRKEFGDKYKRKRYAILPGIW</sequence>
<dbReference type="OrthoDB" id="74183at2759"/>
<feature type="transmembrane region" description="Helical" evidence="20">
    <location>
        <begin position="697"/>
        <end position="717"/>
    </location>
</feature>
<gene>
    <name evidence="24" type="ORF">ALTATR162_LOCUS4353</name>
</gene>
<keyword evidence="5" id="KW-0444">Lipid biosynthesis</keyword>
<dbReference type="SUPFAM" id="SSF55729">
    <property type="entry name" value="Acyl-CoA N-acyltransferases (Nat)"/>
    <property type="match status" value="1"/>
</dbReference>
<dbReference type="Pfam" id="PF02544">
    <property type="entry name" value="Steroid_dh"/>
    <property type="match status" value="1"/>
</dbReference>
<evidence type="ECO:0000256" key="20">
    <source>
        <dbReference type="SAM" id="Phobius"/>
    </source>
</evidence>
<dbReference type="InterPro" id="IPR030700">
    <property type="entry name" value="N-end_Aminoacyl_Trfase"/>
</dbReference>
<comment type="similarity">
    <text evidence="3">Belongs to the steroid 5-alpha reductase family.</text>
</comment>
<keyword evidence="12" id="KW-0560">Oxidoreductase</keyword>
<keyword evidence="16" id="KW-0012">Acyltransferase</keyword>
<evidence type="ECO:0000256" key="13">
    <source>
        <dbReference type="ARBA" id="ARBA00023098"/>
    </source>
</evidence>
<dbReference type="PANTHER" id="PTHR21367:SF1">
    <property type="entry name" value="ARGINYL-TRNA--PROTEIN TRANSFERASE 1"/>
    <property type="match status" value="1"/>
</dbReference>
<evidence type="ECO:0000256" key="18">
    <source>
        <dbReference type="ARBA" id="ARBA00058640"/>
    </source>
</evidence>
<comment type="similarity">
    <text evidence="4">Belongs to the R-transferase family.</text>
</comment>
<evidence type="ECO:0000256" key="11">
    <source>
        <dbReference type="ARBA" id="ARBA00022989"/>
    </source>
</evidence>
<dbReference type="Proteomes" id="UP000676310">
    <property type="component" value="Unassembled WGS sequence"/>
</dbReference>
<evidence type="ECO:0000256" key="5">
    <source>
        <dbReference type="ARBA" id="ARBA00022516"/>
    </source>
</evidence>
<evidence type="ECO:0000256" key="3">
    <source>
        <dbReference type="ARBA" id="ARBA00007742"/>
    </source>
</evidence>
<dbReference type="PANTHER" id="PTHR21367">
    <property type="entry name" value="ARGININE-TRNA-PROTEIN TRANSFERASE 1"/>
    <property type="match status" value="1"/>
</dbReference>
<evidence type="ECO:0000256" key="4">
    <source>
        <dbReference type="ARBA" id="ARBA00009991"/>
    </source>
</evidence>
<keyword evidence="6" id="KW-0808">Transferase</keyword>
<dbReference type="AlphaFoldDB" id="A0A8J2HYD7"/>
<keyword evidence="13" id="KW-0443">Lipid metabolism</keyword>
<comment type="subcellular location">
    <subcellularLocation>
        <location evidence="1">Endoplasmic reticulum membrane</location>
        <topology evidence="1">Multi-pass membrane protein</topology>
    </subcellularLocation>
</comment>
<evidence type="ECO:0000256" key="10">
    <source>
        <dbReference type="ARBA" id="ARBA00022857"/>
    </source>
</evidence>
<reference evidence="24" key="1">
    <citation type="submission" date="2021-05" db="EMBL/GenBank/DDBJ databases">
        <authorList>
            <person name="Stam R."/>
        </authorList>
    </citation>
    <scope>NUCLEOTIDE SEQUENCE</scope>
    <source>
        <strain evidence="24">CS162</strain>
    </source>
</reference>
<dbReference type="Gene3D" id="1.20.120.1630">
    <property type="match status" value="1"/>
</dbReference>
<keyword evidence="15" id="KW-0275">Fatty acid biosynthesis</keyword>
<evidence type="ECO:0000256" key="14">
    <source>
        <dbReference type="ARBA" id="ARBA00023136"/>
    </source>
</evidence>
<dbReference type="Pfam" id="PF04377">
    <property type="entry name" value="ATE_C"/>
    <property type="match status" value="1"/>
</dbReference>
<dbReference type="FunFam" id="1.20.120.1630:FF:000010">
    <property type="entry name" value="Steroid alpha reductase family protein"/>
    <property type="match status" value="1"/>
</dbReference>
<evidence type="ECO:0000256" key="8">
    <source>
        <dbReference type="ARBA" id="ARBA00022824"/>
    </source>
</evidence>
<keyword evidence="25" id="KW-1185">Reference proteome</keyword>
<dbReference type="GO" id="GO:0102758">
    <property type="term" value="F:very-long-chain enoyl-CoA reductase activity"/>
    <property type="evidence" value="ECO:0007669"/>
    <property type="project" value="UniProtKB-EC"/>
</dbReference>
<evidence type="ECO:0000256" key="17">
    <source>
        <dbReference type="ARBA" id="ARBA00051495"/>
    </source>
</evidence>
<feature type="region of interest" description="Disordered" evidence="19">
    <location>
        <begin position="319"/>
        <end position="349"/>
    </location>
</feature>
<dbReference type="GO" id="GO:0004057">
    <property type="term" value="F:arginyl-tRNA--protein transferase activity"/>
    <property type="evidence" value="ECO:0007669"/>
    <property type="project" value="InterPro"/>
</dbReference>
<evidence type="ECO:0000256" key="1">
    <source>
        <dbReference type="ARBA" id="ARBA00004477"/>
    </source>
</evidence>
<keyword evidence="11 20" id="KW-1133">Transmembrane helix</keyword>
<keyword evidence="14 20" id="KW-0472">Membrane</keyword>
<dbReference type="RefSeq" id="XP_043167899.1">
    <property type="nucleotide sequence ID" value="XM_043311964.1"/>
</dbReference>
<organism evidence="24 25">
    <name type="scientific">Alternaria atra</name>
    <dbReference type="NCBI Taxonomy" id="119953"/>
    <lineage>
        <taxon>Eukaryota</taxon>
        <taxon>Fungi</taxon>
        <taxon>Dikarya</taxon>
        <taxon>Ascomycota</taxon>
        <taxon>Pezizomycotina</taxon>
        <taxon>Dothideomycetes</taxon>
        <taxon>Pleosporomycetidae</taxon>
        <taxon>Pleosporales</taxon>
        <taxon>Pleosporineae</taxon>
        <taxon>Pleosporaceae</taxon>
        <taxon>Alternaria</taxon>
        <taxon>Alternaria sect. Ulocladioides</taxon>
    </lineage>
</organism>
<evidence type="ECO:0000259" key="23">
    <source>
        <dbReference type="Pfam" id="PF04377"/>
    </source>
</evidence>
<comment type="caution">
    <text evidence="24">The sequence shown here is derived from an EMBL/GenBank/DDBJ whole genome shotgun (WGS) entry which is preliminary data.</text>
</comment>
<protein>
    <recommendedName>
        <fullName evidence="26">Arginyltransferase</fullName>
    </recommendedName>
</protein>
<dbReference type="GeneID" id="67016011"/>
<evidence type="ECO:0000259" key="21">
    <source>
        <dbReference type="Pfam" id="PF02544"/>
    </source>
</evidence>
<feature type="domain" description="N-end aminoacyl transferase N-terminal" evidence="22">
    <location>
        <begin position="53"/>
        <end position="87"/>
    </location>
</feature>
<dbReference type="EMBL" id="CAJRGZ010000017">
    <property type="protein sequence ID" value="CAG5156556.1"/>
    <property type="molecule type" value="Genomic_DNA"/>
</dbReference>
<dbReference type="GO" id="GO:0006633">
    <property type="term" value="P:fatty acid biosynthetic process"/>
    <property type="evidence" value="ECO:0007669"/>
    <property type="project" value="UniProtKB-KW"/>
</dbReference>
<accession>A0A8J2HYD7</accession>
<keyword evidence="9" id="KW-0276">Fatty acid metabolism</keyword>
<feature type="domain" description="3-oxo-5-alpha-steroid 4-dehydrogenase C-terminal" evidence="21">
    <location>
        <begin position="593"/>
        <end position="743"/>
    </location>
</feature>
<comment type="function">
    <text evidence="18">Catalyzes the last of the four reactions of the long-chain fatty acids elongation cycle. This endoplasmic reticulum-bound enzymatic process, allows the addition of 2 carbons to the chain of long- and very long-chain fatty acids/VLCFAs per cycle. This enzyme reduces the trans-2,3-enoyl-CoA fatty acid intermediate to an acyl-CoA that can be further elongated by entering a new cycle of elongation. Thereby, it participates in the production of VLCFAs of different chain lengths that are involved in multiple biological processes as precursors of membrane lipids and lipid mediators.</text>
</comment>
<keyword evidence="8" id="KW-0256">Endoplasmic reticulum</keyword>
<name>A0A8J2HYD7_9PLEO</name>
<evidence type="ECO:0000256" key="15">
    <source>
        <dbReference type="ARBA" id="ARBA00023160"/>
    </source>
</evidence>
<evidence type="ECO:0000256" key="7">
    <source>
        <dbReference type="ARBA" id="ARBA00022692"/>
    </source>
</evidence>
<comment type="catalytic activity">
    <reaction evidence="17">
        <text>a very-long-chain 2,3-saturated fatty acyl-CoA + NADP(+) = a very-long-chain (2E)-enoyl-CoA + NADPH + H(+)</text>
        <dbReference type="Rhea" id="RHEA:14473"/>
        <dbReference type="ChEBI" id="CHEBI:15378"/>
        <dbReference type="ChEBI" id="CHEBI:57783"/>
        <dbReference type="ChEBI" id="CHEBI:58349"/>
        <dbReference type="ChEBI" id="CHEBI:83724"/>
        <dbReference type="ChEBI" id="CHEBI:83728"/>
        <dbReference type="EC" id="1.3.1.93"/>
    </reaction>
</comment>
<evidence type="ECO:0000313" key="24">
    <source>
        <dbReference type="EMBL" id="CAG5156556.1"/>
    </source>
</evidence>
<evidence type="ECO:0000256" key="6">
    <source>
        <dbReference type="ARBA" id="ARBA00022679"/>
    </source>
</evidence>
<evidence type="ECO:0008006" key="26">
    <source>
        <dbReference type="Google" id="ProtNLM"/>
    </source>
</evidence>
<keyword evidence="7 20" id="KW-0812">Transmembrane</keyword>
<dbReference type="PROSITE" id="PS50244">
    <property type="entry name" value="S5A_REDUCTASE"/>
    <property type="match status" value="1"/>
</dbReference>
<evidence type="ECO:0000259" key="22">
    <source>
        <dbReference type="Pfam" id="PF04376"/>
    </source>
</evidence>
<dbReference type="InterPro" id="IPR007472">
    <property type="entry name" value="N-end_Aminoacyl_Trfase_C"/>
</dbReference>
<evidence type="ECO:0000256" key="16">
    <source>
        <dbReference type="ARBA" id="ARBA00023315"/>
    </source>
</evidence>
<evidence type="ECO:0000313" key="25">
    <source>
        <dbReference type="Proteomes" id="UP000676310"/>
    </source>
</evidence>